<protein>
    <submittedName>
        <fullName evidence="2">Uncharacterized protein</fullName>
    </submittedName>
</protein>
<gene>
    <name evidence="2" type="ORF">AYI69_g2078</name>
</gene>
<feature type="region of interest" description="Disordered" evidence="1">
    <location>
        <begin position="31"/>
        <end position="78"/>
    </location>
</feature>
<dbReference type="AlphaFoldDB" id="A0A1R1YNN0"/>
<proteinExistence type="predicted"/>
<evidence type="ECO:0000256" key="1">
    <source>
        <dbReference type="SAM" id="MobiDB-lite"/>
    </source>
</evidence>
<name>A0A1R1YNN0_9FUNG</name>
<accession>A0A1R1YNN0</accession>
<dbReference type="Proteomes" id="UP000187429">
    <property type="component" value="Unassembled WGS sequence"/>
</dbReference>
<evidence type="ECO:0000313" key="3">
    <source>
        <dbReference type="Proteomes" id="UP000187429"/>
    </source>
</evidence>
<comment type="caution">
    <text evidence="2">The sequence shown here is derived from an EMBL/GenBank/DDBJ whole genome shotgun (WGS) entry which is preliminary data.</text>
</comment>
<dbReference type="EMBL" id="LSSM01000584">
    <property type="protein sequence ID" value="OMJ28450.1"/>
    <property type="molecule type" value="Genomic_DNA"/>
</dbReference>
<keyword evidence="3" id="KW-1185">Reference proteome</keyword>
<feature type="compositionally biased region" description="Polar residues" evidence="1">
    <location>
        <begin position="41"/>
        <end position="53"/>
    </location>
</feature>
<sequence length="140" mass="15909">MNVSAGPRCSDVFSNLNCQYGPHEVDLFALKQKKKRKNTKTGSRTPKSWNSTRFPKFGPSSETRNNPILESGIPGDPEVLHRTTKNHYINCDFEVRNMVPGSEYTLYHSNADNSIKNRDSRTKRRKVAALRKNALELDGQ</sequence>
<reference evidence="3" key="1">
    <citation type="submission" date="2017-01" db="EMBL/GenBank/DDBJ databases">
        <authorList>
            <person name="Wang Y."/>
            <person name="White M."/>
            <person name="Kvist S."/>
            <person name="Moncalvo J.-M."/>
        </authorList>
    </citation>
    <scope>NUCLEOTIDE SEQUENCE [LARGE SCALE GENOMIC DNA]</scope>
    <source>
        <strain evidence="3">ID-206-W2</strain>
    </source>
</reference>
<organism evidence="2 3">
    <name type="scientific">Smittium culicis</name>
    <dbReference type="NCBI Taxonomy" id="133412"/>
    <lineage>
        <taxon>Eukaryota</taxon>
        <taxon>Fungi</taxon>
        <taxon>Fungi incertae sedis</taxon>
        <taxon>Zoopagomycota</taxon>
        <taxon>Kickxellomycotina</taxon>
        <taxon>Harpellomycetes</taxon>
        <taxon>Harpellales</taxon>
        <taxon>Legeriomycetaceae</taxon>
        <taxon>Smittium</taxon>
    </lineage>
</organism>
<evidence type="ECO:0000313" key="2">
    <source>
        <dbReference type="EMBL" id="OMJ28450.1"/>
    </source>
</evidence>